<proteinExistence type="predicted"/>
<gene>
    <name evidence="1" type="ORF">LTR37_015861</name>
</gene>
<accession>A0ACC3MQF8</accession>
<protein>
    <submittedName>
        <fullName evidence="1">Uncharacterized protein</fullName>
    </submittedName>
</protein>
<keyword evidence="2" id="KW-1185">Reference proteome</keyword>
<sequence>MAVSKSSVPALDAANADPDEPPFYIEGLAESLRLIAGTKYDFPRDLIGHGRYPPNPQWPNGAKIAVSFVINYEEGAERSVLNGDPQSESALHEQSGDRPGRIGERAINVESDYEYGSRVGIWRMLNLFEAHGMPITCYAVGQALEKNPAVPKALQSGGHEIASHAYRWLDFHSMSPELEKEYILRQLESVKEITGEYPGGWYYGRLSPRSRALVWEAYKEQGIPLLWESDSYCDDLPYWVDVPAEKDEARPEGMLMIPYAYDNNDLKFHSTTGTFSPEAFYEYLKSAFDVLLAEGYAGTPKMMTIGLHCRIIGKAGRFGALKKFVEYLSSRPQGEVWVTRRKDIAEHWREKYPYQKGRR</sequence>
<name>A0ACC3MQF8_9PEZI</name>
<evidence type="ECO:0000313" key="2">
    <source>
        <dbReference type="Proteomes" id="UP001281147"/>
    </source>
</evidence>
<evidence type="ECO:0000313" key="1">
    <source>
        <dbReference type="EMBL" id="KAK3700672.1"/>
    </source>
</evidence>
<organism evidence="1 2">
    <name type="scientific">Vermiconidia calcicola</name>
    <dbReference type="NCBI Taxonomy" id="1690605"/>
    <lineage>
        <taxon>Eukaryota</taxon>
        <taxon>Fungi</taxon>
        <taxon>Dikarya</taxon>
        <taxon>Ascomycota</taxon>
        <taxon>Pezizomycotina</taxon>
        <taxon>Dothideomycetes</taxon>
        <taxon>Dothideomycetidae</taxon>
        <taxon>Mycosphaerellales</taxon>
        <taxon>Extremaceae</taxon>
        <taxon>Vermiconidia</taxon>
    </lineage>
</organism>
<comment type="caution">
    <text evidence="1">The sequence shown here is derived from an EMBL/GenBank/DDBJ whole genome shotgun (WGS) entry which is preliminary data.</text>
</comment>
<reference evidence="1" key="1">
    <citation type="submission" date="2023-07" db="EMBL/GenBank/DDBJ databases">
        <title>Black Yeasts Isolated from many extreme environments.</title>
        <authorList>
            <person name="Coleine C."/>
            <person name="Stajich J.E."/>
            <person name="Selbmann L."/>
        </authorList>
    </citation>
    <scope>NUCLEOTIDE SEQUENCE</scope>
    <source>
        <strain evidence="1">CCFEE 5714</strain>
    </source>
</reference>
<dbReference type="Proteomes" id="UP001281147">
    <property type="component" value="Unassembled WGS sequence"/>
</dbReference>
<dbReference type="EMBL" id="JAUTXU010000182">
    <property type="protein sequence ID" value="KAK3700672.1"/>
    <property type="molecule type" value="Genomic_DNA"/>
</dbReference>